<proteinExistence type="predicted"/>
<dbReference type="Proteomes" id="UP000287033">
    <property type="component" value="Unassembled WGS sequence"/>
</dbReference>
<sequence length="184" mass="20340">MARPLPHEKTSRGGCWRGKRRRRRITLSAPQTMLRLKGNQDGCRTARSLLATGRPPPHHPTPHRENGGVARRGRDGSTSVNLDLFRGQELAKMAATPHSPCVSDVKLPTCPHPPQPPEKTMGVQEEEEPTDWLRCPLTRVEGNGRLRWPPAVRSLCALPQAPSSVVRHRDKPFGPSPSMPAQTS</sequence>
<keyword evidence="3" id="KW-1185">Reference proteome</keyword>
<protein>
    <submittedName>
        <fullName evidence="2">Uncharacterized protein</fullName>
    </submittedName>
</protein>
<gene>
    <name evidence="2" type="ORF">chiPu_0025991</name>
</gene>
<feature type="region of interest" description="Disordered" evidence="1">
    <location>
        <begin position="49"/>
        <end position="78"/>
    </location>
</feature>
<accession>A0A401THJ5</accession>
<evidence type="ECO:0000313" key="2">
    <source>
        <dbReference type="EMBL" id="GCC42112.1"/>
    </source>
</evidence>
<feature type="region of interest" description="Disordered" evidence="1">
    <location>
        <begin position="159"/>
        <end position="184"/>
    </location>
</feature>
<organism evidence="2 3">
    <name type="scientific">Chiloscyllium punctatum</name>
    <name type="common">Brownbanded bambooshark</name>
    <name type="synonym">Hemiscyllium punctatum</name>
    <dbReference type="NCBI Taxonomy" id="137246"/>
    <lineage>
        <taxon>Eukaryota</taxon>
        <taxon>Metazoa</taxon>
        <taxon>Chordata</taxon>
        <taxon>Craniata</taxon>
        <taxon>Vertebrata</taxon>
        <taxon>Chondrichthyes</taxon>
        <taxon>Elasmobranchii</taxon>
        <taxon>Galeomorphii</taxon>
        <taxon>Galeoidea</taxon>
        <taxon>Orectolobiformes</taxon>
        <taxon>Hemiscylliidae</taxon>
        <taxon>Chiloscyllium</taxon>
    </lineage>
</organism>
<evidence type="ECO:0000313" key="3">
    <source>
        <dbReference type="Proteomes" id="UP000287033"/>
    </source>
</evidence>
<feature type="compositionally biased region" description="Basic and acidic residues" evidence="1">
    <location>
        <begin position="1"/>
        <end position="11"/>
    </location>
</feature>
<name>A0A401THJ5_CHIPU</name>
<evidence type="ECO:0000256" key="1">
    <source>
        <dbReference type="SAM" id="MobiDB-lite"/>
    </source>
</evidence>
<dbReference type="EMBL" id="BEZZ01070099">
    <property type="protein sequence ID" value="GCC42112.1"/>
    <property type="molecule type" value="Genomic_DNA"/>
</dbReference>
<feature type="region of interest" description="Disordered" evidence="1">
    <location>
        <begin position="1"/>
        <end position="27"/>
    </location>
</feature>
<comment type="caution">
    <text evidence="2">The sequence shown here is derived from an EMBL/GenBank/DDBJ whole genome shotgun (WGS) entry which is preliminary data.</text>
</comment>
<dbReference type="AlphaFoldDB" id="A0A401THJ5"/>
<reference evidence="2 3" key="1">
    <citation type="journal article" date="2018" name="Nat. Ecol. Evol.">
        <title>Shark genomes provide insights into elasmobranch evolution and the origin of vertebrates.</title>
        <authorList>
            <person name="Hara Y"/>
            <person name="Yamaguchi K"/>
            <person name="Onimaru K"/>
            <person name="Kadota M"/>
            <person name="Koyanagi M"/>
            <person name="Keeley SD"/>
            <person name="Tatsumi K"/>
            <person name="Tanaka K"/>
            <person name="Motone F"/>
            <person name="Kageyama Y"/>
            <person name="Nozu R"/>
            <person name="Adachi N"/>
            <person name="Nishimura O"/>
            <person name="Nakagawa R"/>
            <person name="Tanegashima C"/>
            <person name="Kiyatake I"/>
            <person name="Matsumoto R"/>
            <person name="Murakumo K"/>
            <person name="Nishida K"/>
            <person name="Terakita A"/>
            <person name="Kuratani S"/>
            <person name="Sato K"/>
            <person name="Hyodo S Kuraku.S."/>
        </authorList>
    </citation>
    <scope>NUCLEOTIDE SEQUENCE [LARGE SCALE GENOMIC DNA]</scope>
</reference>